<organism evidence="5 6">
    <name type="scientific">Bifidobacterium callitrichos DSM 23973</name>
    <dbReference type="NCBI Taxonomy" id="1437609"/>
    <lineage>
        <taxon>Bacteria</taxon>
        <taxon>Bacillati</taxon>
        <taxon>Actinomycetota</taxon>
        <taxon>Actinomycetes</taxon>
        <taxon>Bifidobacteriales</taxon>
        <taxon>Bifidobacteriaceae</taxon>
        <taxon>Bifidobacterium</taxon>
    </lineage>
</organism>
<dbReference type="PROSITE" id="PS00356">
    <property type="entry name" value="HTH_LACI_1"/>
    <property type="match status" value="1"/>
</dbReference>
<evidence type="ECO:0000256" key="2">
    <source>
        <dbReference type="ARBA" id="ARBA00023125"/>
    </source>
</evidence>
<dbReference type="SMART" id="SM00354">
    <property type="entry name" value="HTH_LACI"/>
    <property type="match status" value="1"/>
</dbReference>
<dbReference type="PANTHER" id="PTHR30146:SF109">
    <property type="entry name" value="HTH-TYPE TRANSCRIPTIONAL REGULATOR GALS"/>
    <property type="match status" value="1"/>
</dbReference>
<dbReference type="Proteomes" id="UP000029072">
    <property type="component" value="Unassembled WGS sequence"/>
</dbReference>
<accession>A0A087A783</accession>
<comment type="caution">
    <text evidence="5">The sequence shown here is derived from an EMBL/GenBank/DDBJ whole genome shotgun (WGS) entry which is preliminary data.</text>
</comment>
<protein>
    <submittedName>
        <fullName evidence="5">Transcriptional regulator, LacI family</fullName>
    </submittedName>
</protein>
<dbReference type="Pfam" id="PF00356">
    <property type="entry name" value="LacI"/>
    <property type="match status" value="1"/>
</dbReference>
<dbReference type="PANTHER" id="PTHR30146">
    <property type="entry name" value="LACI-RELATED TRANSCRIPTIONAL REPRESSOR"/>
    <property type="match status" value="1"/>
</dbReference>
<dbReference type="Gene3D" id="3.40.50.2300">
    <property type="match status" value="2"/>
</dbReference>
<dbReference type="Pfam" id="PF13377">
    <property type="entry name" value="Peripla_BP_3"/>
    <property type="match status" value="1"/>
</dbReference>
<dbReference type="CDD" id="cd01392">
    <property type="entry name" value="HTH_LacI"/>
    <property type="match status" value="1"/>
</dbReference>
<evidence type="ECO:0000313" key="6">
    <source>
        <dbReference type="Proteomes" id="UP000029072"/>
    </source>
</evidence>
<evidence type="ECO:0000256" key="3">
    <source>
        <dbReference type="ARBA" id="ARBA00023163"/>
    </source>
</evidence>
<sequence>MGSSRSSNKRPSMFEVAKLAGVSHQTVSRVINNSPDVSDTTRARVKAAIRELGYRPSNSARALASRRSRTIGLIAGGLKFYGPISAISSIESIARSHGLFMSVMMVHEALCTQQEFDNLVDTFNEQNVDAFIFLTPTDVMLDVACRARVSQPRVIVTSTHGGMSMREARSLIPDDGLKRTSFVGIDQWGAMKDVMRLVKSAGHRRVLYLAGPSEWRDAATRLTAWETLSAEESIQTQVMRCSTWESSEAYAKMNRLIDTAGVTGAKLPTAVVAANDSQAVGVARALHEHSLRIPQDVSLVGFDDMTAMDNMYPPLTTVRPDFEGLGTAAMKEVLRLLGEEPSPQLPNSQHGVGLVPAKVCDRISLGPVPPRVM</sequence>
<dbReference type="AlphaFoldDB" id="A0A087A783"/>
<dbReference type="EMBL" id="JGYS01000007">
    <property type="protein sequence ID" value="KFI54633.1"/>
    <property type="molecule type" value="Genomic_DNA"/>
</dbReference>
<proteinExistence type="predicted"/>
<evidence type="ECO:0000256" key="1">
    <source>
        <dbReference type="ARBA" id="ARBA00023015"/>
    </source>
</evidence>
<dbReference type="InterPro" id="IPR046335">
    <property type="entry name" value="LacI/GalR-like_sensor"/>
</dbReference>
<dbReference type="GO" id="GO:0000976">
    <property type="term" value="F:transcription cis-regulatory region binding"/>
    <property type="evidence" value="ECO:0007669"/>
    <property type="project" value="TreeGrafter"/>
</dbReference>
<keyword evidence="1" id="KW-0805">Transcription regulation</keyword>
<evidence type="ECO:0000313" key="5">
    <source>
        <dbReference type="EMBL" id="KFI54633.1"/>
    </source>
</evidence>
<gene>
    <name evidence="5" type="ORF">BCAL_0891</name>
</gene>
<evidence type="ECO:0000259" key="4">
    <source>
        <dbReference type="PROSITE" id="PS50932"/>
    </source>
</evidence>
<dbReference type="RefSeq" id="WP_043166956.1">
    <property type="nucleotide sequence ID" value="NZ_JDUV01000018.1"/>
</dbReference>
<dbReference type="SUPFAM" id="SSF53822">
    <property type="entry name" value="Periplasmic binding protein-like I"/>
    <property type="match status" value="1"/>
</dbReference>
<feature type="domain" description="HTH lacI-type" evidence="4">
    <location>
        <begin position="11"/>
        <end position="65"/>
    </location>
</feature>
<dbReference type="InterPro" id="IPR000843">
    <property type="entry name" value="HTH_LacI"/>
</dbReference>
<dbReference type="PROSITE" id="PS50932">
    <property type="entry name" value="HTH_LACI_2"/>
    <property type="match status" value="1"/>
</dbReference>
<keyword evidence="2" id="KW-0238">DNA-binding</keyword>
<name>A0A087A783_9BIFI</name>
<reference evidence="5 6" key="1">
    <citation type="submission" date="2014-03" db="EMBL/GenBank/DDBJ databases">
        <title>Genomics of Bifidobacteria.</title>
        <authorList>
            <person name="Ventura M."/>
            <person name="Milani C."/>
            <person name="Lugli G.A."/>
        </authorList>
    </citation>
    <scope>NUCLEOTIDE SEQUENCE [LARGE SCALE GENOMIC DNA]</scope>
    <source>
        <strain evidence="5 6">DSM 23973</strain>
    </source>
</reference>
<dbReference type="STRING" id="1437609.BCAL_0891"/>
<dbReference type="Gene3D" id="1.10.260.40">
    <property type="entry name" value="lambda repressor-like DNA-binding domains"/>
    <property type="match status" value="1"/>
</dbReference>
<dbReference type="InterPro" id="IPR010982">
    <property type="entry name" value="Lambda_DNA-bd_dom_sf"/>
</dbReference>
<dbReference type="SUPFAM" id="SSF47413">
    <property type="entry name" value="lambda repressor-like DNA-binding domains"/>
    <property type="match status" value="1"/>
</dbReference>
<dbReference type="eggNOG" id="COG1609">
    <property type="taxonomic scope" value="Bacteria"/>
</dbReference>
<keyword evidence="3" id="KW-0804">Transcription</keyword>
<dbReference type="GO" id="GO:0003700">
    <property type="term" value="F:DNA-binding transcription factor activity"/>
    <property type="evidence" value="ECO:0007669"/>
    <property type="project" value="TreeGrafter"/>
</dbReference>
<dbReference type="InterPro" id="IPR028082">
    <property type="entry name" value="Peripla_BP_I"/>
</dbReference>
<dbReference type="OrthoDB" id="59108at2"/>